<dbReference type="PANTHER" id="PTHR24305">
    <property type="entry name" value="CYTOCHROME P450"/>
    <property type="match status" value="1"/>
</dbReference>
<dbReference type="GO" id="GO:0005506">
    <property type="term" value="F:iron ion binding"/>
    <property type="evidence" value="ECO:0007669"/>
    <property type="project" value="InterPro"/>
</dbReference>
<dbReference type="InterPro" id="IPR001128">
    <property type="entry name" value="Cyt_P450"/>
</dbReference>
<evidence type="ECO:0000256" key="2">
    <source>
        <dbReference type="ARBA" id="ARBA00010617"/>
    </source>
</evidence>
<keyword evidence="11" id="KW-1185">Reference proteome</keyword>
<dbReference type="InterPro" id="IPR017972">
    <property type="entry name" value="Cyt_P450_CS"/>
</dbReference>
<dbReference type="Proteomes" id="UP000594364">
    <property type="component" value="Chromosome 1"/>
</dbReference>
<evidence type="ECO:0000256" key="1">
    <source>
        <dbReference type="ARBA" id="ARBA00001971"/>
    </source>
</evidence>
<keyword evidence="6" id="KW-0325">Glycoprotein</keyword>
<dbReference type="InterPro" id="IPR002401">
    <property type="entry name" value="Cyt_P450_E_grp-I"/>
</dbReference>
<evidence type="ECO:0000313" key="10">
    <source>
        <dbReference type="EMBL" id="QPG93502.1"/>
    </source>
</evidence>
<sequence length="552" mass="61964">MMQPGLTQTVLENLLHHRLLLCIALVLLWLVRNRRYNGLNKYPGPLAASVSDLWRFIDVCKRRPEQTLMSLHERHGDVVRIGPGAISFADPAALKTIYGLNNGFVKSDFYVVQQSVVNGKSLPSLFSTTDNSFHGKFRRCVNAAFSISALVQYEPFVDNTTRLFLDQTKRLFVEEGRECDFTTWLQYYAFDVIGEITYSKRHGFVERNEDVEGIIAHLSRLFLYVAPIGQIPLLDRLLLKNPLFHKLSRWGLVDSTSPVARFARSRMAERLAPIPEPGLPGPPPPPPPPPANSSTGKKKKKPPGPDLLSKFIAAREDRPDFMTDTLVQTMAVSMAFAGSETTAISLSSVFYHLLRNRSCYRKLQAEVDDACAAAAAARPGSHGFFSDAVVTFAEAQKLPYLHACIQEAFRLHPAPGLPLERVVPAGGAEIAGHHVRGGTIVGCSAWVIHRRPEVFGPDADEYRPERWLPCPDRDAEDESRRIKNMASTMLHFGMGSRTCIGKNISLLEIYKLVPSLLRKFNIDFEDSGRDWKITNAWFVKQSDFKVRFTCRE</sequence>
<dbReference type="PRINTS" id="PR00385">
    <property type="entry name" value="P450"/>
</dbReference>
<accession>A0A7S9KJE5</accession>
<evidence type="ECO:0000313" key="11">
    <source>
        <dbReference type="Proteomes" id="UP000594364"/>
    </source>
</evidence>
<keyword evidence="3 7" id="KW-0349">Heme</keyword>
<comment type="similarity">
    <text evidence="2 8">Belongs to the cytochrome P450 family.</text>
</comment>
<gene>
    <name evidence="10" type="ORF">C2857_000212</name>
</gene>
<evidence type="ECO:0000256" key="6">
    <source>
        <dbReference type="ARBA" id="ARBA00023180"/>
    </source>
</evidence>
<evidence type="ECO:0008006" key="12">
    <source>
        <dbReference type="Google" id="ProtNLM"/>
    </source>
</evidence>
<dbReference type="InterPro" id="IPR050121">
    <property type="entry name" value="Cytochrome_P450_monoxygenase"/>
</dbReference>
<evidence type="ECO:0000256" key="4">
    <source>
        <dbReference type="ARBA" id="ARBA00022723"/>
    </source>
</evidence>
<dbReference type="SUPFAM" id="SSF48264">
    <property type="entry name" value="Cytochrome P450"/>
    <property type="match status" value="1"/>
</dbReference>
<dbReference type="Gene3D" id="1.10.630.10">
    <property type="entry name" value="Cytochrome P450"/>
    <property type="match status" value="1"/>
</dbReference>
<feature type="binding site" description="axial binding residue" evidence="7">
    <location>
        <position position="499"/>
    </location>
    <ligand>
        <name>heme</name>
        <dbReference type="ChEBI" id="CHEBI:30413"/>
    </ligand>
    <ligandPart>
        <name>Fe</name>
        <dbReference type="ChEBI" id="CHEBI:18248"/>
    </ligandPart>
</feature>
<dbReference type="FunFam" id="1.10.630.10:FF:000050">
    <property type="entry name" value="Cytochrome P450 monooxygenase"/>
    <property type="match status" value="1"/>
</dbReference>
<evidence type="ECO:0000256" key="3">
    <source>
        <dbReference type="ARBA" id="ARBA00022617"/>
    </source>
</evidence>
<dbReference type="AlphaFoldDB" id="A0A7S9KJE5"/>
<evidence type="ECO:0000256" key="9">
    <source>
        <dbReference type="SAM" id="MobiDB-lite"/>
    </source>
</evidence>
<dbReference type="CDD" id="cd11060">
    <property type="entry name" value="CYP57A1-like"/>
    <property type="match status" value="1"/>
</dbReference>
<keyword evidence="4 7" id="KW-0479">Metal-binding</keyword>
<reference evidence="10 11" key="1">
    <citation type="journal article" date="2018" name="PLoS Genet.">
        <title>Repeat elements organise 3D genome structure and mediate transcription in the filamentous fungus Epichloe festucae.</title>
        <authorList>
            <person name="Winter D.J."/>
            <person name="Ganley A.R.D."/>
            <person name="Young C.A."/>
            <person name="Liachko I."/>
            <person name="Schardl C.L."/>
            <person name="Dupont P.Y."/>
            <person name="Berry D."/>
            <person name="Ram A."/>
            <person name="Scott B."/>
            <person name="Cox M.P."/>
        </authorList>
    </citation>
    <scope>NUCLEOTIDE SEQUENCE [LARGE SCALE GENOMIC DNA]</scope>
    <source>
        <strain evidence="10 11">Fl1</strain>
    </source>
</reference>
<proteinExistence type="inferred from homology"/>
<comment type="cofactor">
    <cofactor evidence="1 7">
        <name>heme</name>
        <dbReference type="ChEBI" id="CHEBI:30413"/>
    </cofactor>
</comment>
<evidence type="ECO:0000256" key="5">
    <source>
        <dbReference type="ARBA" id="ARBA00023004"/>
    </source>
</evidence>
<dbReference type="GO" id="GO:0016705">
    <property type="term" value="F:oxidoreductase activity, acting on paired donors, with incorporation or reduction of molecular oxygen"/>
    <property type="evidence" value="ECO:0007669"/>
    <property type="project" value="InterPro"/>
</dbReference>
<dbReference type="PRINTS" id="PR00463">
    <property type="entry name" value="EP450I"/>
</dbReference>
<organism evidence="10 11">
    <name type="scientific">Epichloe festucae (strain Fl1)</name>
    <dbReference type="NCBI Taxonomy" id="877507"/>
    <lineage>
        <taxon>Eukaryota</taxon>
        <taxon>Fungi</taxon>
        <taxon>Dikarya</taxon>
        <taxon>Ascomycota</taxon>
        <taxon>Pezizomycotina</taxon>
        <taxon>Sordariomycetes</taxon>
        <taxon>Hypocreomycetidae</taxon>
        <taxon>Hypocreales</taxon>
        <taxon>Clavicipitaceae</taxon>
        <taxon>Epichloe</taxon>
    </lineage>
</organism>
<dbReference type="PROSITE" id="PS00086">
    <property type="entry name" value="CYTOCHROME_P450"/>
    <property type="match status" value="1"/>
</dbReference>
<dbReference type="Pfam" id="PF00067">
    <property type="entry name" value="p450"/>
    <property type="match status" value="1"/>
</dbReference>
<dbReference type="GO" id="GO:0004497">
    <property type="term" value="F:monooxygenase activity"/>
    <property type="evidence" value="ECO:0007669"/>
    <property type="project" value="UniProtKB-KW"/>
</dbReference>
<keyword evidence="5 7" id="KW-0408">Iron</keyword>
<evidence type="ECO:0000256" key="8">
    <source>
        <dbReference type="RuleBase" id="RU000461"/>
    </source>
</evidence>
<feature type="region of interest" description="Disordered" evidence="9">
    <location>
        <begin position="272"/>
        <end position="307"/>
    </location>
</feature>
<protein>
    <recommendedName>
        <fullName evidence="12">Cytochrome P450</fullName>
    </recommendedName>
</protein>
<dbReference type="OrthoDB" id="3934656at2759"/>
<keyword evidence="8" id="KW-0560">Oxidoreductase</keyword>
<dbReference type="EMBL" id="CP031385">
    <property type="protein sequence ID" value="QPG93502.1"/>
    <property type="molecule type" value="Genomic_DNA"/>
</dbReference>
<keyword evidence="8" id="KW-0503">Monooxygenase</keyword>
<dbReference type="PANTHER" id="PTHR24305:SF232">
    <property type="entry name" value="P450, PUTATIVE (EUROFUNG)-RELATED"/>
    <property type="match status" value="1"/>
</dbReference>
<evidence type="ECO:0000256" key="7">
    <source>
        <dbReference type="PIRSR" id="PIRSR602401-1"/>
    </source>
</evidence>
<dbReference type="InterPro" id="IPR036396">
    <property type="entry name" value="Cyt_P450_sf"/>
</dbReference>
<feature type="compositionally biased region" description="Pro residues" evidence="9">
    <location>
        <begin position="274"/>
        <end position="291"/>
    </location>
</feature>
<dbReference type="GO" id="GO:0020037">
    <property type="term" value="F:heme binding"/>
    <property type="evidence" value="ECO:0007669"/>
    <property type="project" value="InterPro"/>
</dbReference>
<name>A0A7S9KJE5_EPIFF</name>